<evidence type="ECO:0000256" key="1">
    <source>
        <dbReference type="SAM" id="MobiDB-lite"/>
    </source>
</evidence>
<sequence>MRGRPDRKEDSRDNRACGGESASDGGPDEAARYLAAAVADLGLIARRHGLETLGYLLDMAQMEAEDIVLGAARDRS</sequence>
<evidence type="ECO:0000313" key="3">
    <source>
        <dbReference type="Proteomes" id="UP000001953"/>
    </source>
</evidence>
<proteinExistence type="predicted"/>
<keyword evidence="3" id="KW-1185">Reference proteome</keyword>
<name>Q1QKM1_NITHX</name>
<evidence type="ECO:0000313" key="2">
    <source>
        <dbReference type="EMBL" id="ABE63226.1"/>
    </source>
</evidence>
<accession>Q1QKM1</accession>
<dbReference type="AlphaFoldDB" id="Q1QKM1"/>
<protein>
    <submittedName>
        <fullName evidence="2">Uncharacterized protein</fullName>
    </submittedName>
</protein>
<organism evidence="2 3">
    <name type="scientific">Nitrobacter hamburgensis (strain DSM 10229 / NCIMB 13809 / X14)</name>
    <dbReference type="NCBI Taxonomy" id="323097"/>
    <lineage>
        <taxon>Bacteria</taxon>
        <taxon>Pseudomonadati</taxon>
        <taxon>Pseudomonadota</taxon>
        <taxon>Alphaproteobacteria</taxon>
        <taxon>Hyphomicrobiales</taxon>
        <taxon>Nitrobacteraceae</taxon>
        <taxon>Nitrobacter</taxon>
    </lineage>
</organism>
<feature type="compositionally biased region" description="Basic and acidic residues" evidence="1">
    <location>
        <begin position="1"/>
        <end position="15"/>
    </location>
</feature>
<reference evidence="2 3" key="1">
    <citation type="submission" date="2006-03" db="EMBL/GenBank/DDBJ databases">
        <title>Complete sequence of chromosome of Nitrobacter hamburgensis X14.</title>
        <authorList>
            <consortium name="US DOE Joint Genome Institute"/>
            <person name="Copeland A."/>
            <person name="Lucas S."/>
            <person name="Lapidus A."/>
            <person name="Barry K."/>
            <person name="Detter J.C."/>
            <person name="Glavina del Rio T."/>
            <person name="Hammon N."/>
            <person name="Israni S."/>
            <person name="Dalin E."/>
            <person name="Tice H."/>
            <person name="Pitluck S."/>
            <person name="Chain P."/>
            <person name="Malfatti S."/>
            <person name="Shin M."/>
            <person name="Vergez L."/>
            <person name="Schmutz J."/>
            <person name="Larimer F."/>
            <person name="Land M."/>
            <person name="Hauser L."/>
            <person name="Kyrpides N."/>
            <person name="Ivanova N."/>
            <person name="Ward B."/>
            <person name="Arp D."/>
            <person name="Klotz M."/>
            <person name="Stein L."/>
            <person name="O'Mullan G."/>
            <person name="Starkenburg S."/>
            <person name="Sayavedra L."/>
            <person name="Poret-Peterson A.T."/>
            <person name="Gentry M.E."/>
            <person name="Bruce D."/>
            <person name="Richardson P."/>
        </authorList>
    </citation>
    <scope>NUCLEOTIDE SEQUENCE [LARGE SCALE GENOMIC DNA]</scope>
    <source>
        <strain evidence="3">DSM 10229 / NCIMB 13809 / X14</strain>
    </source>
</reference>
<dbReference type="RefSeq" id="WP_011510898.1">
    <property type="nucleotide sequence ID" value="NC_007964.1"/>
</dbReference>
<dbReference type="KEGG" id="nha:Nham_2436"/>
<feature type="region of interest" description="Disordered" evidence="1">
    <location>
        <begin position="1"/>
        <end position="28"/>
    </location>
</feature>
<dbReference type="EMBL" id="CP000319">
    <property type="protein sequence ID" value="ABE63226.1"/>
    <property type="molecule type" value="Genomic_DNA"/>
</dbReference>
<dbReference type="OrthoDB" id="8456023at2"/>
<dbReference type="HOGENOM" id="CLU_193824_0_0_5"/>
<gene>
    <name evidence="2" type="ordered locus">Nham_2436</name>
</gene>
<dbReference type="Proteomes" id="UP000001953">
    <property type="component" value="Chromosome"/>
</dbReference>
<dbReference type="STRING" id="323097.Nham_2436"/>